<dbReference type="Pfam" id="PF05099">
    <property type="entry name" value="TerB"/>
    <property type="match status" value="1"/>
</dbReference>
<evidence type="ECO:0000259" key="1">
    <source>
        <dbReference type="Pfam" id="PF05099"/>
    </source>
</evidence>
<keyword evidence="3" id="KW-1185">Reference proteome</keyword>
<dbReference type="EMBL" id="FOTW01000016">
    <property type="protein sequence ID" value="SFM27887.1"/>
    <property type="molecule type" value="Genomic_DNA"/>
</dbReference>
<dbReference type="CDD" id="cd07177">
    <property type="entry name" value="terB_like"/>
    <property type="match status" value="1"/>
</dbReference>
<reference evidence="2 3" key="1">
    <citation type="submission" date="2016-10" db="EMBL/GenBank/DDBJ databases">
        <authorList>
            <person name="de Groot N.N."/>
        </authorList>
    </citation>
    <scope>NUCLEOTIDE SEQUENCE [LARGE SCALE GENOMIC DNA]</scope>
    <source>
        <strain evidence="2 3">ATCC 43154</strain>
    </source>
</reference>
<organism evidence="2 3">
    <name type="scientific">Rugamonas rubra</name>
    <dbReference type="NCBI Taxonomy" id="758825"/>
    <lineage>
        <taxon>Bacteria</taxon>
        <taxon>Pseudomonadati</taxon>
        <taxon>Pseudomonadota</taxon>
        <taxon>Betaproteobacteria</taxon>
        <taxon>Burkholderiales</taxon>
        <taxon>Oxalobacteraceae</taxon>
        <taxon>Telluria group</taxon>
        <taxon>Rugamonas</taxon>
    </lineage>
</organism>
<name>A0A1I4PJJ4_9BURK</name>
<dbReference type="AlphaFoldDB" id="A0A1I4PJJ4"/>
<dbReference type="SUPFAM" id="SSF158682">
    <property type="entry name" value="TerB-like"/>
    <property type="match status" value="1"/>
</dbReference>
<dbReference type="Proteomes" id="UP000199470">
    <property type="component" value="Unassembled WGS sequence"/>
</dbReference>
<protein>
    <submittedName>
        <fullName evidence="2">Tellurite resistance protein TerB</fullName>
    </submittedName>
</protein>
<dbReference type="OrthoDB" id="8526975at2"/>
<dbReference type="RefSeq" id="WP_093388947.1">
    <property type="nucleotide sequence ID" value="NZ_FOTW01000016.1"/>
</dbReference>
<feature type="domain" description="Co-chaperone DjlA N-terminal" evidence="1">
    <location>
        <begin position="15"/>
        <end position="120"/>
    </location>
</feature>
<evidence type="ECO:0000313" key="2">
    <source>
        <dbReference type="EMBL" id="SFM27887.1"/>
    </source>
</evidence>
<proteinExistence type="predicted"/>
<evidence type="ECO:0000313" key="3">
    <source>
        <dbReference type="Proteomes" id="UP000199470"/>
    </source>
</evidence>
<accession>A0A1I4PJJ4</accession>
<dbReference type="InterPro" id="IPR007791">
    <property type="entry name" value="DjlA_N"/>
</dbReference>
<gene>
    <name evidence="2" type="ORF">SAMN02982985_03468</name>
</gene>
<dbReference type="Gene3D" id="1.10.3680.10">
    <property type="entry name" value="TerB-like"/>
    <property type="match status" value="1"/>
</dbReference>
<dbReference type="InterPro" id="IPR029024">
    <property type="entry name" value="TerB-like"/>
</dbReference>
<sequence>MRAYQTNSPQAAGRILALAMVVDGNLTPSELRALDRSKILTYIELDVAGFEQLLQDLCDDMLQTVVHGAVQMDHGLIDSLLDEIREPDLRRHLLQAMWAIADADGWLADAEAVLLARASAAWSAESNFSDRPRRLA</sequence>